<protein>
    <submittedName>
        <fullName evidence="4">Nitronate monooxygenase family protein</fullName>
        <ecNumber evidence="4">1.13.12.-</ecNumber>
    </submittedName>
</protein>
<keyword evidence="1" id="KW-0285">Flavoprotein</keyword>
<keyword evidence="3 4" id="KW-0560">Oxidoreductase</keyword>
<dbReference type="InterPro" id="IPR004136">
    <property type="entry name" value="NMO"/>
</dbReference>
<dbReference type="InterPro" id="IPR013785">
    <property type="entry name" value="Aldolase_TIM"/>
</dbReference>
<evidence type="ECO:0000313" key="4">
    <source>
        <dbReference type="EMBL" id="MDI6447561.1"/>
    </source>
</evidence>
<dbReference type="Gene3D" id="3.20.20.70">
    <property type="entry name" value="Aldolase class I"/>
    <property type="match status" value="1"/>
</dbReference>
<dbReference type="EMBL" id="JASCXX010000001">
    <property type="protein sequence ID" value="MDI6447561.1"/>
    <property type="molecule type" value="Genomic_DNA"/>
</dbReference>
<evidence type="ECO:0000256" key="2">
    <source>
        <dbReference type="ARBA" id="ARBA00022643"/>
    </source>
</evidence>
<dbReference type="PANTHER" id="PTHR32332:SF18">
    <property type="entry name" value="2-NITROPROPANE DIOXYGENASE"/>
    <property type="match status" value="1"/>
</dbReference>
<dbReference type="RefSeq" id="WP_349242972.1">
    <property type="nucleotide sequence ID" value="NZ_JASCXX010000001.1"/>
</dbReference>
<keyword evidence="5" id="KW-1185">Reference proteome</keyword>
<sequence>MYQDHHIPALKIGNLEIRLPIIQGGMGVRVSGAGLAAAVANAGCAGVIASAGLGLFEDLRASASKRLGEEVLRSEIRKAKQLTDGVIGVNIMVALSNYEQLVRVAVEEGADMIVSGAGLPLALPGYVGGGSTKLVPIVSSARTFQIICRRWQNHFHRLPDAVVVEGARAGGHLGYALESLADDSAPTLEQLVTEVVAVANSFSPVIPVIAAGGIFDGQDIAHFLRSGASGVQMATRFVCTDECDVHDNFKQAYLDARPEDITLIESPVGLPGRVINNAFVESIKRGETKPFLCKSQCLRGCDPRKAPYCIAEVLAKAAMGKLDESFAFAGSNAYRCNEIIPVKALVAKLIAELALAMVDEHTCTPAKVA</sequence>
<name>A0AAW6TPB9_9BACT</name>
<dbReference type="PANTHER" id="PTHR32332">
    <property type="entry name" value="2-NITROPROPANE DIOXYGENASE"/>
    <property type="match status" value="1"/>
</dbReference>
<keyword evidence="4" id="KW-0503">Monooxygenase</keyword>
<evidence type="ECO:0000256" key="1">
    <source>
        <dbReference type="ARBA" id="ARBA00022630"/>
    </source>
</evidence>
<evidence type="ECO:0000313" key="5">
    <source>
        <dbReference type="Proteomes" id="UP001431776"/>
    </source>
</evidence>
<dbReference type="AlphaFoldDB" id="A0AAW6TPB9"/>
<accession>A0AAW6TPB9</accession>
<keyword evidence="2" id="KW-0288">FMN</keyword>
<dbReference type="Proteomes" id="UP001431776">
    <property type="component" value="Unassembled WGS sequence"/>
</dbReference>
<proteinExistence type="predicted"/>
<dbReference type="Pfam" id="PF03060">
    <property type="entry name" value="NMO"/>
    <property type="match status" value="2"/>
</dbReference>
<evidence type="ECO:0000256" key="3">
    <source>
        <dbReference type="ARBA" id="ARBA00023002"/>
    </source>
</evidence>
<gene>
    <name evidence="4" type="ORF">QJ522_00780</name>
</gene>
<dbReference type="EC" id="1.13.12.-" evidence="4"/>
<dbReference type="SUPFAM" id="SSF51412">
    <property type="entry name" value="Inosine monophosphate dehydrogenase (IMPDH)"/>
    <property type="match status" value="1"/>
</dbReference>
<organism evidence="4 5">
    <name type="scientific">Anaerobaca lacustris</name>
    <dbReference type="NCBI Taxonomy" id="3044600"/>
    <lineage>
        <taxon>Bacteria</taxon>
        <taxon>Pseudomonadati</taxon>
        <taxon>Planctomycetota</taxon>
        <taxon>Phycisphaerae</taxon>
        <taxon>Sedimentisphaerales</taxon>
        <taxon>Anaerobacaceae</taxon>
        <taxon>Anaerobaca</taxon>
    </lineage>
</organism>
<reference evidence="4" key="1">
    <citation type="submission" date="2023-05" db="EMBL/GenBank/DDBJ databases">
        <title>Anaerotaeda fermentans gen. nov., sp. nov., a novel anaerobic planctomycete of the new family within the order Sedimentisphaerales isolated from Taman Peninsula, Russia.</title>
        <authorList>
            <person name="Khomyakova M.A."/>
            <person name="Merkel A.Y."/>
            <person name="Slobodkin A.I."/>
        </authorList>
    </citation>
    <scope>NUCLEOTIDE SEQUENCE</scope>
    <source>
        <strain evidence="4">M17dextr</strain>
    </source>
</reference>
<comment type="caution">
    <text evidence="4">The sequence shown here is derived from an EMBL/GenBank/DDBJ whole genome shotgun (WGS) entry which is preliminary data.</text>
</comment>
<dbReference type="GO" id="GO:0018580">
    <property type="term" value="F:nitronate monooxygenase activity"/>
    <property type="evidence" value="ECO:0007669"/>
    <property type="project" value="InterPro"/>
</dbReference>
<dbReference type="CDD" id="cd04730">
    <property type="entry name" value="NPD_like"/>
    <property type="match status" value="1"/>
</dbReference>